<proteinExistence type="predicted"/>
<dbReference type="GeneID" id="28817319"/>
<dbReference type="InParanoid" id="A0A194XKA6"/>
<dbReference type="SUPFAM" id="SSF55021">
    <property type="entry name" value="ACT-like"/>
    <property type="match status" value="2"/>
</dbReference>
<dbReference type="PANTHER" id="PTHR39199">
    <property type="entry name" value="BLR5128 PROTEIN"/>
    <property type="match status" value="1"/>
</dbReference>
<sequence>MSAPAPAPGETSLTALLSTLQLSIDPRTFVFLTLPPSQSAPPSLFVQMSFHEAEGLTIITTQDSAASHNLEYTFPSKMITLNIHSSLEAVGFMAAISRQLTAFGIGANPVSGYFHDHCFVPLGKEDEAIRVLSGLAEQAKMKQTRQS</sequence>
<dbReference type="Gene3D" id="3.30.2130.10">
    <property type="entry name" value="VC0802-like"/>
    <property type="match status" value="1"/>
</dbReference>
<feature type="domain" description="DUF2241" evidence="1">
    <location>
        <begin position="8"/>
        <end position="76"/>
    </location>
</feature>
<dbReference type="Pfam" id="PF10000">
    <property type="entry name" value="ACT_3"/>
    <property type="match status" value="1"/>
</dbReference>
<dbReference type="InterPro" id="IPR045865">
    <property type="entry name" value="ACT-like_dom_sf"/>
</dbReference>
<dbReference type="AlphaFoldDB" id="A0A194XKA6"/>
<evidence type="ECO:0000313" key="2">
    <source>
        <dbReference type="EMBL" id="KUJ20593.1"/>
    </source>
</evidence>
<keyword evidence="3" id="KW-1185">Reference proteome</keyword>
<dbReference type="KEGG" id="psco:LY89DRAFT_447381"/>
<evidence type="ECO:0000313" key="3">
    <source>
        <dbReference type="Proteomes" id="UP000070700"/>
    </source>
</evidence>
<accession>A0A194XKA6</accession>
<organism evidence="2 3">
    <name type="scientific">Mollisia scopiformis</name>
    <name type="common">Conifer needle endophyte fungus</name>
    <name type="synonym">Phialocephala scopiformis</name>
    <dbReference type="NCBI Taxonomy" id="149040"/>
    <lineage>
        <taxon>Eukaryota</taxon>
        <taxon>Fungi</taxon>
        <taxon>Dikarya</taxon>
        <taxon>Ascomycota</taxon>
        <taxon>Pezizomycotina</taxon>
        <taxon>Leotiomycetes</taxon>
        <taxon>Helotiales</taxon>
        <taxon>Mollisiaceae</taxon>
        <taxon>Mollisia</taxon>
    </lineage>
</organism>
<name>A0A194XKA6_MOLSC</name>
<dbReference type="EMBL" id="KQ947409">
    <property type="protein sequence ID" value="KUJ20593.1"/>
    <property type="molecule type" value="Genomic_DNA"/>
</dbReference>
<protein>
    <recommendedName>
        <fullName evidence="1">DUF2241 domain-containing protein</fullName>
    </recommendedName>
</protein>
<evidence type="ECO:0000259" key="1">
    <source>
        <dbReference type="Pfam" id="PF10000"/>
    </source>
</evidence>
<dbReference type="InterPro" id="IPR018717">
    <property type="entry name" value="DUF2241"/>
</dbReference>
<dbReference type="GO" id="GO:0006520">
    <property type="term" value="P:amino acid metabolic process"/>
    <property type="evidence" value="ECO:0007669"/>
    <property type="project" value="UniProtKB-ARBA"/>
</dbReference>
<dbReference type="RefSeq" id="XP_018074948.1">
    <property type="nucleotide sequence ID" value="XM_018207593.1"/>
</dbReference>
<gene>
    <name evidence="2" type="ORF">LY89DRAFT_447381</name>
</gene>
<dbReference type="OrthoDB" id="10064407at2759"/>
<dbReference type="GO" id="GO:0046394">
    <property type="term" value="P:carboxylic acid biosynthetic process"/>
    <property type="evidence" value="ECO:0007669"/>
    <property type="project" value="UniProtKB-ARBA"/>
</dbReference>
<reference evidence="2 3" key="1">
    <citation type="submission" date="2015-10" db="EMBL/GenBank/DDBJ databases">
        <title>Full genome of DAOMC 229536 Phialocephala scopiformis, a fungal endophyte of spruce producing the potent anti-insectan compound rugulosin.</title>
        <authorList>
            <consortium name="DOE Joint Genome Institute"/>
            <person name="Walker A.K."/>
            <person name="Frasz S.L."/>
            <person name="Seifert K.A."/>
            <person name="Miller J.D."/>
            <person name="Mondo S.J."/>
            <person name="Labutti K."/>
            <person name="Lipzen A."/>
            <person name="Dockter R."/>
            <person name="Kennedy M."/>
            <person name="Grigoriev I.V."/>
            <person name="Spatafora J.W."/>
        </authorList>
    </citation>
    <scope>NUCLEOTIDE SEQUENCE [LARGE SCALE GENOMIC DNA]</scope>
    <source>
        <strain evidence="2 3">CBS 120377</strain>
    </source>
</reference>
<dbReference type="Proteomes" id="UP000070700">
    <property type="component" value="Unassembled WGS sequence"/>
</dbReference>
<dbReference type="PANTHER" id="PTHR39199:SF1">
    <property type="entry name" value="BLR5128 PROTEIN"/>
    <property type="match status" value="1"/>
</dbReference>